<dbReference type="Pfam" id="PF00512">
    <property type="entry name" value="HisKA"/>
    <property type="match status" value="1"/>
</dbReference>
<feature type="domain" description="PAS" evidence="6">
    <location>
        <begin position="73"/>
        <end position="109"/>
    </location>
</feature>
<evidence type="ECO:0000256" key="3">
    <source>
        <dbReference type="ARBA" id="ARBA00022553"/>
    </source>
</evidence>
<dbReference type="Pfam" id="PF13188">
    <property type="entry name" value="PAS_8"/>
    <property type="match status" value="1"/>
</dbReference>
<evidence type="ECO:0000313" key="7">
    <source>
        <dbReference type="EMBL" id="MCZ0863793.1"/>
    </source>
</evidence>
<dbReference type="SMART" id="SM00388">
    <property type="entry name" value="HisKA"/>
    <property type="match status" value="1"/>
</dbReference>
<keyword evidence="3" id="KW-0597">Phosphoprotein</keyword>
<keyword evidence="4" id="KW-0175">Coiled coil</keyword>
<dbReference type="EC" id="2.7.13.3" evidence="2"/>
<dbReference type="SMART" id="SM00091">
    <property type="entry name" value="PAS"/>
    <property type="match status" value="1"/>
</dbReference>
<evidence type="ECO:0000256" key="2">
    <source>
        <dbReference type="ARBA" id="ARBA00012438"/>
    </source>
</evidence>
<dbReference type="GO" id="GO:0005524">
    <property type="term" value="F:ATP binding"/>
    <property type="evidence" value="ECO:0007669"/>
    <property type="project" value="UniProtKB-KW"/>
</dbReference>
<dbReference type="GO" id="GO:0000155">
    <property type="term" value="F:phosphorelay sensor kinase activity"/>
    <property type="evidence" value="ECO:0007669"/>
    <property type="project" value="InterPro"/>
</dbReference>
<gene>
    <name evidence="7" type="ORF">O0V09_01190</name>
</gene>
<dbReference type="SUPFAM" id="SSF55785">
    <property type="entry name" value="PYP-like sensor domain (PAS domain)"/>
    <property type="match status" value="1"/>
</dbReference>
<dbReference type="Pfam" id="PF02518">
    <property type="entry name" value="HATPase_c"/>
    <property type="match status" value="1"/>
</dbReference>
<sequence>MPVTALTTPPVADLSAKGAAANNISDALALFNSASTQLADNYHEMEQRVDSLSEELHQVAEQRLQELQEKERLSDHLESLLNVLPSGVIVIDNRGRIRDCNPAAITFLGEPLIGELWRDVISKNFSPRGDDGHEISLKDGRRVSLATRSLEKDGGQLIVLTDMTETRELQRNLSRHKRLSDMGRMMSSLAHQIRTPLSAAMLYAGHLCDSELSKEQSQRFSAKILSRLNHLEQQVKDMLIFVRGDVKLTDATSMQQLMADLETSIEVVMDSAQASYELHNHCPELQVQCNRESMLGALVNLVNNGVQAVERQPAHLLIEVTQASADSISIAIIDNGPGISEQALANLEEPFYTTKPQGTGLGLAVVRAVAQAHHGQFSLRSEPNGGCRATVTLPLLASPAAGVAL</sequence>
<dbReference type="Gene3D" id="3.30.565.10">
    <property type="entry name" value="Histidine kinase-like ATPase, C-terminal domain"/>
    <property type="match status" value="1"/>
</dbReference>
<evidence type="ECO:0000256" key="4">
    <source>
        <dbReference type="SAM" id="Coils"/>
    </source>
</evidence>
<dbReference type="InterPro" id="IPR005467">
    <property type="entry name" value="His_kinase_dom"/>
</dbReference>
<keyword evidence="8" id="KW-1185">Reference proteome</keyword>
<dbReference type="EMBL" id="JAPTGG010000001">
    <property type="protein sequence ID" value="MCZ0863793.1"/>
    <property type="molecule type" value="Genomic_DNA"/>
</dbReference>
<dbReference type="CDD" id="cd00082">
    <property type="entry name" value="HisKA"/>
    <property type="match status" value="1"/>
</dbReference>
<dbReference type="AlphaFoldDB" id="A0A9J6RHI0"/>
<dbReference type="PROSITE" id="PS50109">
    <property type="entry name" value="HIS_KIN"/>
    <property type="match status" value="1"/>
</dbReference>
<proteinExistence type="predicted"/>
<dbReference type="InterPro" id="IPR004358">
    <property type="entry name" value="Sig_transdc_His_kin-like_C"/>
</dbReference>
<evidence type="ECO:0000256" key="1">
    <source>
        <dbReference type="ARBA" id="ARBA00000085"/>
    </source>
</evidence>
<dbReference type="InterPro" id="IPR000014">
    <property type="entry name" value="PAS"/>
</dbReference>
<dbReference type="SUPFAM" id="SSF47384">
    <property type="entry name" value="Homodimeric domain of signal transducing histidine kinase"/>
    <property type="match status" value="1"/>
</dbReference>
<keyword evidence="7" id="KW-0067">ATP-binding</keyword>
<comment type="catalytic activity">
    <reaction evidence="1">
        <text>ATP + protein L-histidine = ADP + protein N-phospho-L-histidine.</text>
        <dbReference type="EC" id="2.7.13.3"/>
    </reaction>
</comment>
<feature type="domain" description="Histidine kinase" evidence="5">
    <location>
        <begin position="188"/>
        <end position="397"/>
    </location>
</feature>
<dbReference type="Gene3D" id="3.30.450.20">
    <property type="entry name" value="PAS domain"/>
    <property type="match status" value="1"/>
</dbReference>
<feature type="coiled-coil region" evidence="4">
    <location>
        <begin position="35"/>
        <end position="62"/>
    </location>
</feature>
<dbReference type="InterPro" id="IPR003594">
    <property type="entry name" value="HATPase_dom"/>
</dbReference>
<organism evidence="7 8">
    <name type="scientific">Dasania phycosphaerae</name>
    <dbReference type="NCBI Taxonomy" id="2950436"/>
    <lineage>
        <taxon>Bacteria</taxon>
        <taxon>Pseudomonadati</taxon>
        <taxon>Pseudomonadota</taxon>
        <taxon>Gammaproteobacteria</taxon>
        <taxon>Cellvibrionales</taxon>
        <taxon>Spongiibacteraceae</taxon>
        <taxon>Dasania</taxon>
    </lineage>
</organism>
<reference evidence="7 8" key="1">
    <citation type="submission" date="2022-12" db="EMBL/GenBank/DDBJ databases">
        <title>Dasania phycosphaerae sp. nov., isolated from particulate material of the south coast of Korea.</title>
        <authorList>
            <person name="Jiang Y."/>
        </authorList>
    </citation>
    <scope>NUCLEOTIDE SEQUENCE [LARGE SCALE GENOMIC DNA]</scope>
    <source>
        <strain evidence="7 8">GY-19</strain>
    </source>
</reference>
<dbReference type="Gene3D" id="1.10.287.130">
    <property type="match status" value="1"/>
</dbReference>
<dbReference type="SUPFAM" id="SSF55874">
    <property type="entry name" value="ATPase domain of HSP90 chaperone/DNA topoisomerase II/histidine kinase"/>
    <property type="match status" value="1"/>
</dbReference>
<dbReference type="PANTHER" id="PTHR43065">
    <property type="entry name" value="SENSOR HISTIDINE KINASE"/>
    <property type="match status" value="1"/>
</dbReference>
<dbReference type="InterPro" id="IPR035965">
    <property type="entry name" value="PAS-like_dom_sf"/>
</dbReference>
<name>A0A9J6RHI0_9GAMM</name>
<dbReference type="CDD" id="cd00130">
    <property type="entry name" value="PAS"/>
    <property type="match status" value="1"/>
</dbReference>
<keyword evidence="7" id="KW-0547">Nucleotide-binding</keyword>
<comment type="caution">
    <text evidence="7">The sequence shown here is derived from an EMBL/GenBank/DDBJ whole genome shotgun (WGS) entry which is preliminary data.</text>
</comment>
<evidence type="ECO:0000259" key="6">
    <source>
        <dbReference type="PROSITE" id="PS50112"/>
    </source>
</evidence>
<dbReference type="PRINTS" id="PR00344">
    <property type="entry name" value="BCTRLSENSOR"/>
</dbReference>
<accession>A0A9J6RHI0</accession>
<evidence type="ECO:0000313" key="8">
    <source>
        <dbReference type="Proteomes" id="UP001069090"/>
    </source>
</evidence>
<dbReference type="PROSITE" id="PS50112">
    <property type="entry name" value="PAS"/>
    <property type="match status" value="1"/>
</dbReference>
<dbReference type="InterPro" id="IPR036890">
    <property type="entry name" value="HATPase_C_sf"/>
</dbReference>
<protein>
    <recommendedName>
        <fullName evidence="2">histidine kinase</fullName>
        <ecNumber evidence="2">2.7.13.3</ecNumber>
    </recommendedName>
</protein>
<dbReference type="Proteomes" id="UP001069090">
    <property type="component" value="Unassembled WGS sequence"/>
</dbReference>
<dbReference type="PANTHER" id="PTHR43065:SF29">
    <property type="entry name" value="SENSOR PROTEIN KINASE FLES"/>
    <property type="match status" value="1"/>
</dbReference>
<dbReference type="InterPro" id="IPR036097">
    <property type="entry name" value="HisK_dim/P_sf"/>
</dbReference>
<dbReference type="InterPro" id="IPR003661">
    <property type="entry name" value="HisK_dim/P_dom"/>
</dbReference>
<dbReference type="RefSeq" id="WP_258329935.1">
    <property type="nucleotide sequence ID" value="NZ_JAPTGG010000001.1"/>
</dbReference>
<dbReference type="SMART" id="SM00387">
    <property type="entry name" value="HATPase_c"/>
    <property type="match status" value="1"/>
</dbReference>
<evidence type="ECO:0000259" key="5">
    <source>
        <dbReference type="PROSITE" id="PS50109"/>
    </source>
</evidence>